<accession>A0A5S3UYL6</accession>
<proteinExistence type="predicted"/>
<name>A0A5S3UYL6_9GAMM</name>
<dbReference type="InterPro" id="IPR024881">
    <property type="entry name" value="Tip"/>
</dbReference>
<evidence type="ECO:0000256" key="1">
    <source>
        <dbReference type="ARBA" id="ARBA00022729"/>
    </source>
</evidence>
<feature type="signal peptide" evidence="2">
    <location>
        <begin position="1"/>
        <end position="26"/>
    </location>
</feature>
<dbReference type="InterPro" id="IPR028994">
    <property type="entry name" value="Integrin_alpha_N"/>
</dbReference>
<keyword evidence="1 2" id="KW-0732">Signal</keyword>
<gene>
    <name evidence="3" type="ORF">CWC19_19735</name>
</gene>
<dbReference type="Pfam" id="PF13517">
    <property type="entry name" value="FG-GAP_3"/>
    <property type="match status" value="1"/>
</dbReference>
<dbReference type="OrthoDB" id="7054769at2"/>
<dbReference type="InterPro" id="IPR013517">
    <property type="entry name" value="FG-GAP"/>
</dbReference>
<feature type="chain" id="PRO_5024277231" evidence="2">
    <location>
        <begin position="27"/>
        <end position="472"/>
    </location>
</feature>
<dbReference type="AlphaFoldDB" id="A0A5S3UYL6"/>
<protein>
    <submittedName>
        <fullName evidence="3">VCBS repeat-containing protein</fullName>
    </submittedName>
</protein>
<reference evidence="3 4" key="1">
    <citation type="submission" date="2018-01" db="EMBL/GenBank/DDBJ databases">
        <authorList>
            <person name="Paulsen S."/>
            <person name="Gram L.K."/>
        </authorList>
    </citation>
    <scope>NUCLEOTIDE SEQUENCE [LARGE SCALE GENOMIC DNA]</scope>
    <source>
        <strain evidence="3 4">S3790</strain>
    </source>
</reference>
<dbReference type="PANTHER" id="PTHR13412">
    <property type="entry name" value="T-CELL IMMUNOMODULATORY PROTEIN HOMOLOG"/>
    <property type="match status" value="1"/>
</dbReference>
<sequence>MVLLVRIMTQFLFTTALVLSSFTSLASQPIAIKTPKPLVSTQSEIFYAFDNELKKLAVVDVKQQTSNELSMPKDAIGFDYATSANYPTPQAWVLTPKGVFSSHKEHHTPLISTSSLFTHLKMKNFNKIEFVLDANNDGLSDIMLQGISDATLYVQSKTGQFTPHTFAKQSDLSGYFKGSQLEVEIELNPKPQVIDLNQDGMLDLLFHTRYQAQVLYARKEGYDTELTPLNLPVKLGLLEDGGKRRIYALKDINNDGFVDLITRQAPRTKGMDAIKVETSYALYPGKALGQFHLKKLFLPSTNGTGQLRFDYDFDGDGKMELQRFEADFGFATIAAMALSGGSTDIDIDVGFYKQSNEYYPAKPTLEREVEMEINMNGNDRIMSFFIGDVNGDGKHDIVLRNSRKTLSIYLGQEDTLLSEKRTKIKHRLPKNSNDILLVDINADGKDDFVLKFTDKKGNSTVQTIINWAYLSV</sequence>
<evidence type="ECO:0000313" key="4">
    <source>
        <dbReference type="Proteomes" id="UP000307217"/>
    </source>
</evidence>
<organism evidence="3 4">
    <name type="scientific">Pseudoalteromonas aurantia</name>
    <dbReference type="NCBI Taxonomy" id="43654"/>
    <lineage>
        <taxon>Bacteria</taxon>
        <taxon>Pseudomonadati</taxon>
        <taxon>Pseudomonadota</taxon>
        <taxon>Gammaproteobacteria</taxon>
        <taxon>Alteromonadales</taxon>
        <taxon>Pseudoalteromonadaceae</taxon>
        <taxon>Pseudoalteromonas</taxon>
    </lineage>
</organism>
<evidence type="ECO:0000256" key="2">
    <source>
        <dbReference type="SAM" id="SignalP"/>
    </source>
</evidence>
<dbReference type="EMBL" id="PNBX01000128">
    <property type="protein sequence ID" value="TMO62896.1"/>
    <property type="molecule type" value="Genomic_DNA"/>
</dbReference>
<dbReference type="SUPFAM" id="SSF69318">
    <property type="entry name" value="Integrin alpha N-terminal domain"/>
    <property type="match status" value="1"/>
</dbReference>
<reference evidence="4" key="2">
    <citation type="submission" date="2019-06" db="EMBL/GenBank/DDBJ databases">
        <title>Co-occurence of chitin degradation, pigmentation and bioactivity in marine Pseudoalteromonas.</title>
        <authorList>
            <person name="Sonnenschein E.C."/>
            <person name="Bech P.K."/>
        </authorList>
    </citation>
    <scope>NUCLEOTIDE SEQUENCE [LARGE SCALE GENOMIC DNA]</scope>
    <source>
        <strain evidence="4">S3790</strain>
    </source>
</reference>
<dbReference type="Proteomes" id="UP000307217">
    <property type="component" value="Unassembled WGS sequence"/>
</dbReference>
<comment type="caution">
    <text evidence="3">The sequence shown here is derived from an EMBL/GenBank/DDBJ whole genome shotgun (WGS) entry which is preliminary data.</text>
</comment>
<dbReference type="PANTHER" id="PTHR13412:SF0">
    <property type="entry name" value="T-CELL IMMUNOMODULATORY PROTEIN"/>
    <property type="match status" value="1"/>
</dbReference>
<evidence type="ECO:0000313" key="3">
    <source>
        <dbReference type="EMBL" id="TMO62896.1"/>
    </source>
</evidence>